<evidence type="ECO:0000313" key="3">
    <source>
        <dbReference type="Proteomes" id="UP000297597"/>
    </source>
</evidence>
<dbReference type="Proteomes" id="UP000297597">
    <property type="component" value="Unassembled WGS sequence"/>
</dbReference>
<organism evidence="2 3">
    <name type="scientific">Pelotomaculum propionicicum</name>
    <dbReference type="NCBI Taxonomy" id="258475"/>
    <lineage>
        <taxon>Bacteria</taxon>
        <taxon>Bacillati</taxon>
        <taxon>Bacillota</taxon>
        <taxon>Clostridia</taxon>
        <taxon>Eubacteriales</taxon>
        <taxon>Desulfotomaculaceae</taxon>
        <taxon>Pelotomaculum</taxon>
    </lineage>
</organism>
<evidence type="ECO:0000256" key="1">
    <source>
        <dbReference type="SAM" id="MobiDB-lite"/>
    </source>
</evidence>
<dbReference type="RefSeq" id="WP_192902813.1">
    <property type="nucleotide sequence ID" value="NZ_QFFZ01000009.1"/>
</dbReference>
<proteinExistence type="predicted"/>
<gene>
    <name evidence="2" type="ORF">Pmgp_01250</name>
</gene>
<reference evidence="2 3" key="1">
    <citation type="journal article" date="2018" name="Environ. Microbiol.">
        <title>Novel energy conservation strategies and behaviour of Pelotomaculum schinkii driving syntrophic propionate catabolism.</title>
        <authorList>
            <person name="Hidalgo-Ahumada C.A.P."/>
            <person name="Nobu M.K."/>
            <person name="Narihiro T."/>
            <person name="Tamaki H."/>
            <person name="Liu W.T."/>
            <person name="Kamagata Y."/>
            <person name="Stams A.J.M."/>
            <person name="Imachi H."/>
            <person name="Sousa D.Z."/>
        </authorList>
    </citation>
    <scope>NUCLEOTIDE SEQUENCE [LARGE SCALE GENOMIC DNA]</scope>
    <source>
        <strain evidence="2 3">MGP</strain>
    </source>
</reference>
<feature type="region of interest" description="Disordered" evidence="1">
    <location>
        <begin position="38"/>
        <end position="57"/>
    </location>
</feature>
<evidence type="ECO:0000313" key="2">
    <source>
        <dbReference type="EMBL" id="TEB12094.1"/>
    </source>
</evidence>
<protein>
    <submittedName>
        <fullName evidence="2">Uncharacterized protein</fullName>
    </submittedName>
</protein>
<accession>A0A4Y7RSU7</accession>
<comment type="caution">
    <text evidence="2">The sequence shown here is derived from an EMBL/GenBank/DDBJ whole genome shotgun (WGS) entry which is preliminary data.</text>
</comment>
<keyword evidence="3" id="KW-1185">Reference proteome</keyword>
<dbReference type="AlphaFoldDB" id="A0A4Y7RSU7"/>
<name>A0A4Y7RSU7_9FIRM</name>
<dbReference type="EMBL" id="QFFZ01000009">
    <property type="protein sequence ID" value="TEB12094.1"/>
    <property type="molecule type" value="Genomic_DNA"/>
</dbReference>
<feature type="compositionally biased region" description="Polar residues" evidence="1">
    <location>
        <begin position="47"/>
        <end position="57"/>
    </location>
</feature>
<sequence>MAHRKRTNAGNFQMNNKVRDFANEVGREIAVDFKDPANRRKKGFANPNANQNWYQKS</sequence>